<protein>
    <recommendedName>
        <fullName evidence="8">Centromere protein H C-terminal domain-containing protein</fullName>
    </recommendedName>
</protein>
<name>A0A1L9VNN6_ASPGL</name>
<evidence type="ECO:0000256" key="4">
    <source>
        <dbReference type="ARBA" id="ARBA00022838"/>
    </source>
</evidence>
<organism evidence="9 10">
    <name type="scientific">Aspergillus glaucus CBS 516.65</name>
    <dbReference type="NCBI Taxonomy" id="1160497"/>
    <lineage>
        <taxon>Eukaryota</taxon>
        <taxon>Fungi</taxon>
        <taxon>Dikarya</taxon>
        <taxon>Ascomycota</taxon>
        <taxon>Pezizomycotina</taxon>
        <taxon>Eurotiomycetes</taxon>
        <taxon>Eurotiomycetidae</taxon>
        <taxon>Eurotiales</taxon>
        <taxon>Aspergillaceae</taxon>
        <taxon>Aspergillus</taxon>
        <taxon>Aspergillus subgen. Aspergillus</taxon>
    </lineage>
</organism>
<dbReference type="GO" id="GO:0005634">
    <property type="term" value="C:nucleus"/>
    <property type="evidence" value="ECO:0007669"/>
    <property type="project" value="UniProtKB-SubCell"/>
</dbReference>
<dbReference type="GO" id="GO:0043515">
    <property type="term" value="F:kinetochore binding"/>
    <property type="evidence" value="ECO:0007669"/>
    <property type="project" value="TreeGrafter"/>
</dbReference>
<dbReference type="VEuPathDB" id="FungiDB:ASPGLDRAFT_65524"/>
<evidence type="ECO:0000256" key="1">
    <source>
        <dbReference type="ARBA" id="ARBA00004123"/>
    </source>
</evidence>
<evidence type="ECO:0000256" key="6">
    <source>
        <dbReference type="ARBA" id="ARBA00023328"/>
    </source>
</evidence>
<dbReference type="GO" id="GO:0000776">
    <property type="term" value="C:kinetochore"/>
    <property type="evidence" value="ECO:0007669"/>
    <property type="project" value="UniProtKB-KW"/>
</dbReference>
<evidence type="ECO:0000259" key="8">
    <source>
        <dbReference type="Pfam" id="PF05837"/>
    </source>
</evidence>
<gene>
    <name evidence="9" type="ORF">ASPGLDRAFT_65524</name>
</gene>
<dbReference type="AlphaFoldDB" id="A0A1L9VNN6"/>
<evidence type="ECO:0000256" key="5">
    <source>
        <dbReference type="ARBA" id="ARBA00023242"/>
    </source>
</evidence>
<keyword evidence="5" id="KW-0539">Nucleus</keyword>
<dbReference type="GeneID" id="34465166"/>
<comment type="similarity">
    <text evidence="7">Belongs to the CENP-H/MCM16 family.</text>
</comment>
<dbReference type="EMBL" id="KV878894">
    <property type="protein sequence ID" value="OJJ85537.1"/>
    <property type="molecule type" value="Genomic_DNA"/>
</dbReference>
<keyword evidence="10" id="KW-1185">Reference proteome</keyword>
<dbReference type="Pfam" id="PF05837">
    <property type="entry name" value="CENP-H"/>
    <property type="match status" value="1"/>
</dbReference>
<keyword evidence="4" id="KW-0995">Kinetochore</keyword>
<keyword evidence="3" id="KW-0158">Chromosome</keyword>
<accession>A0A1L9VNN6</accession>
<dbReference type="STRING" id="1160497.A0A1L9VNN6"/>
<reference evidence="10" key="1">
    <citation type="journal article" date="2017" name="Genome Biol.">
        <title>Comparative genomics reveals high biological diversity and specific adaptations in the industrially and medically important fungal genus Aspergillus.</title>
        <authorList>
            <person name="de Vries R.P."/>
            <person name="Riley R."/>
            <person name="Wiebenga A."/>
            <person name="Aguilar-Osorio G."/>
            <person name="Amillis S."/>
            <person name="Uchima C.A."/>
            <person name="Anderluh G."/>
            <person name="Asadollahi M."/>
            <person name="Askin M."/>
            <person name="Barry K."/>
            <person name="Battaglia E."/>
            <person name="Bayram O."/>
            <person name="Benocci T."/>
            <person name="Braus-Stromeyer S.A."/>
            <person name="Caldana C."/>
            <person name="Canovas D."/>
            <person name="Cerqueira G.C."/>
            <person name="Chen F."/>
            <person name="Chen W."/>
            <person name="Choi C."/>
            <person name="Clum A."/>
            <person name="Dos Santos R.A."/>
            <person name="Damasio A.R."/>
            <person name="Diallinas G."/>
            <person name="Emri T."/>
            <person name="Fekete E."/>
            <person name="Flipphi M."/>
            <person name="Freyberg S."/>
            <person name="Gallo A."/>
            <person name="Gournas C."/>
            <person name="Habgood R."/>
            <person name="Hainaut M."/>
            <person name="Harispe M.L."/>
            <person name="Henrissat B."/>
            <person name="Hilden K.S."/>
            <person name="Hope R."/>
            <person name="Hossain A."/>
            <person name="Karabika E."/>
            <person name="Karaffa L."/>
            <person name="Karanyi Z."/>
            <person name="Krasevec N."/>
            <person name="Kuo A."/>
            <person name="Kusch H."/>
            <person name="LaButti K."/>
            <person name="Lagendijk E.L."/>
            <person name="Lapidus A."/>
            <person name="Levasseur A."/>
            <person name="Lindquist E."/>
            <person name="Lipzen A."/>
            <person name="Logrieco A.F."/>
            <person name="MacCabe A."/>
            <person name="Maekelae M.R."/>
            <person name="Malavazi I."/>
            <person name="Melin P."/>
            <person name="Meyer V."/>
            <person name="Mielnichuk N."/>
            <person name="Miskei M."/>
            <person name="Molnar A.P."/>
            <person name="Mule G."/>
            <person name="Ngan C.Y."/>
            <person name="Orejas M."/>
            <person name="Orosz E."/>
            <person name="Ouedraogo J.P."/>
            <person name="Overkamp K.M."/>
            <person name="Park H.-S."/>
            <person name="Perrone G."/>
            <person name="Piumi F."/>
            <person name="Punt P.J."/>
            <person name="Ram A.F."/>
            <person name="Ramon A."/>
            <person name="Rauscher S."/>
            <person name="Record E."/>
            <person name="Riano-Pachon D.M."/>
            <person name="Robert V."/>
            <person name="Roehrig J."/>
            <person name="Ruller R."/>
            <person name="Salamov A."/>
            <person name="Salih N.S."/>
            <person name="Samson R.A."/>
            <person name="Sandor E."/>
            <person name="Sanguinetti M."/>
            <person name="Schuetze T."/>
            <person name="Sepcic K."/>
            <person name="Shelest E."/>
            <person name="Sherlock G."/>
            <person name="Sophianopoulou V."/>
            <person name="Squina F.M."/>
            <person name="Sun H."/>
            <person name="Susca A."/>
            <person name="Todd R.B."/>
            <person name="Tsang A."/>
            <person name="Unkles S.E."/>
            <person name="van de Wiele N."/>
            <person name="van Rossen-Uffink D."/>
            <person name="Oliveira J.V."/>
            <person name="Vesth T.C."/>
            <person name="Visser J."/>
            <person name="Yu J.-H."/>
            <person name="Zhou M."/>
            <person name="Andersen M.R."/>
            <person name="Archer D.B."/>
            <person name="Baker S.E."/>
            <person name="Benoit I."/>
            <person name="Brakhage A.A."/>
            <person name="Braus G.H."/>
            <person name="Fischer R."/>
            <person name="Frisvad J.C."/>
            <person name="Goldman G.H."/>
            <person name="Houbraken J."/>
            <person name="Oakley B."/>
            <person name="Pocsi I."/>
            <person name="Scazzocchio C."/>
            <person name="Seiboth B."/>
            <person name="vanKuyk P.A."/>
            <person name="Wortman J."/>
            <person name="Dyer P.S."/>
            <person name="Grigoriev I.V."/>
        </authorList>
    </citation>
    <scope>NUCLEOTIDE SEQUENCE [LARGE SCALE GENOMIC DNA]</scope>
    <source>
        <strain evidence="10">CBS 516.65</strain>
    </source>
</reference>
<evidence type="ECO:0000256" key="7">
    <source>
        <dbReference type="ARBA" id="ARBA00025735"/>
    </source>
</evidence>
<dbReference type="OrthoDB" id="2274804at2759"/>
<dbReference type="Proteomes" id="UP000184300">
    <property type="component" value="Unassembled WGS sequence"/>
</dbReference>
<evidence type="ECO:0000256" key="3">
    <source>
        <dbReference type="ARBA" id="ARBA00022454"/>
    </source>
</evidence>
<dbReference type="RefSeq" id="XP_022402235.1">
    <property type="nucleotide sequence ID" value="XM_022548906.1"/>
</dbReference>
<dbReference type="PANTHER" id="PTHR48122">
    <property type="entry name" value="CENTROMERE PROTEIN H"/>
    <property type="match status" value="1"/>
</dbReference>
<proteinExistence type="inferred from homology"/>
<evidence type="ECO:0000313" key="10">
    <source>
        <dbReference type="Proteomes" id="UP000184300"/>
    </source>
</evidence>
<dbReference type="InterPro" id="IPR040034">
    <property type="entry name" value="CENP-H"/>
</dbReference>
<dbReference type="PANTHER" id="PTHR48122:SF1">
    <property type="entry name" value="CENTROMERE PROTEIN H"/>
    <property type="match status" value="1"/>
</dbReference>
<sequence length="240" mass="26958">MASSTKVQSLPHLEEGEVSLLELAADDARDVAPLSDKEAMILQLYHRVQEQKLEKALLRQESENVSGENVDEQLAIAEQELLEARATYTVRRKAVGTALMTEPSLKAVHLKATSPAERDLLRLINRRDVLSLAHENLHTAHNATLRQLSNLEVENRQIHDKNRELVRQLLELTGPDGSWRDQLEDRDLRAQLDALDAEQQKCQARWEVIKNVASAIVVGSGVNWADDDKLNALVLDESDD</sequence>
<feature type="domain" description="Centromere protein H C-terminal" evidence="8">
    <location>
        <begin position="41"/>
        <end position="237"/>
    </location>
</feature>
<evidence type="ECO:0000256" key="2">
    <source>
        <dbReference type="ARBA" id="ARBA00004629"/>
    </source>
</evidence>
<evidence type="ECO:0000313" key="9">
    <source>
        <dbReference type="EMBL" id="OJJ85537.1"/>
    </source>
</evidence>
<dbReference type="GO" id="GO:0051382">
    <property type="term" value="P:kinetochore assembly"/>
    <property type="evidence" value="ECO:0007669"/>
    <property type="project" value="InterPro"/>
</dbReference>
<dbReference type="InterPro" id="IPR008426">
    <property type="entry name" value="CENP-H_C"/>
</dbReference>
<comment type="subcellular location">
    <subcellularLocation>
        <location evidence="2">Chromosome</location>
        <location evidence="2">Centromere</location>
        <location evidence="2">Kinetochore</location>
    </subcellularLocation>
    <subcellularLocation>
        <location evidence="1">Nucleus</location>
    </subcellularLocation>
</comment>
<keyword evidence="6" id="KW-0137">Centromere</keyword>
<dbReference type="GO" id="GO:0007059">
    <property type="term" value="P:chromosome segregation"/>
    <property type="evidence" value="ECO:0007669"/>
    <property type="project" value="TreeGrafter"/>
</dbReference>
<dbReference type="GO" id="GO:0007052">
    <property type="term" value="P:mitotic spindle organization"/>
    <property type="evidence" value="ECO:0007669"/>
    <property type="project" value="TreeGrafter"/>
</dbReference>